<dbReference type="EMBL" id="BMMX01000016">
    <property type="protein sequence ID" value="GGK99554.1"/>
    <property type="molecule type" value="Genomic_DNA"/>
</dbReference>
<reference evidence="2" key="1">
    <citation type="journal article" date="2014" name="Int. J. Syst. Evol. Microbiol.">
        <title>Complete genome sequence of Corynebacterium casei LMG S-19264T (=DSM 44701T), isolated from a smear-ripened cheese.</title>
        <authorList>
            <consortium name="US DOE Joint Genome Institute (JGI-PGF)"/>
            <person name="Walter F."/>
            <person name="Albersmeier A."/>
            <person name="Kalinowski J."/>
            <person name="Ruckert C."/>
        </authorList>
    </citation>
    <scope>NUCLEOTIDE SEQUENCE</scope>
    <source>
        <strain evidence="2">CGMCC 4.7299</strain>
    </source>
</reference>
<name>A0A8J3FQM7_9ACTN</name>
<dbReference type="Pfam" id="PF26571">
    <property type="entry name" value="VldE"/>
    <property type="match status" value="1"/>
</dbReference>
<accession>A0A8J3FQM7</accession>
<organism evidence="2 3">
    <name type="scientific">Mangrovihabitans endophyticus</name>
    <dbReference type="NCBI Taxonomy" id="1751298"/>
    <lineage>
        <taxon>Bacteria</taxon>
        <taxon>Bacillati</taxon>
        <taxon>Actinomycetota</taxon>
        <taxon>Actinomycetes</taxon>
        <taxon>Micromonosporales</taxon>
        <taxon>Micromonosporaceae</taxon>
        <taxon>Mangrovihabitans</taxon>
    </lineage>
</organism>
<keyword evidence="3" id="KW-1185">Reference proteome</keyword>
<evidence type="ECO:0000313" key="2">
    <source>
        <dbReference type="EMBL" id="GGK99554.1"/>
    </source>
</evidence>
<gene>
    <name evidence="2" type="ORF">GCM10012284_37450</name>
</gene>
<dbReference type="Proteomes" id="UP000656042">
    <property type="component" value="Unassembled WGS sequence"/>
</dbReference>
<dbReference type="RefSeq" id="WP_189080514.1">
    <property type="nucleotide sequence ID" value="NZ_BMMX01000016.1"/>
</dbReference>
<dbReference type="InterPro" id="IPR058593">
    <property type="entry name" value="ARB_07466-like_C"/>
</dbReference>
<evidence type="ECO:0000259" key="1">
    <source>
        <dbReference type="Pfam" id="PF26571"/>
    </source>
</evidence>
<dbReference type="PROSITE" id="PS51257">
    <property type="entry name" value="PROKAR_LIPOPROTEIN"/>
    <property type="match status" value="1"/>
</dbReference>
<comment type="caution">
    <text evidence="2">The sequence shown here is derived from an EMBL/GenBank/DDBJ whole genome shotgun (WGS) entry which is preliminary data.</text>
</comment>
<protein>
    <recommendedName>
        <fullName evidence="1">ARB-07466-like C-terminal domain-containing protein</fullName>
    </recommendedName>
</protein>
<dbReference type="AlphaFoldDB" id="A0A8J3FQM7"/>
<proteinExistence type="predicted"/>
<evidence type="ECO:0000313" key="3">
    <source>
        <dbReference type="Proteomes" id="UP000656042"/>
    </source>
</evidence>
<sequence>MVKAVTGTVTIVIVACLGLPLLLSTIMGGTIGGCGTTAGPSTGSSGQPSETRRWDTGQLAIAATIIDRGTAKGVTRWGQTIALAVAMQESHLRNLPDLGDHNDHDSIGVFQQRPSQDWGTPTQLADPTYQADKFYDKLQTIPGWQTMPLTQAAQAVQASAHPNAYAKWTDDAVHLIAQHSAGDNVPLGCSPLAFGDAVPAPRNPDGSWPHEDCTIHPDPTTGTGCVTPRLLHLVQQATTAGFPKPACYRVDDHGEHPRGRACDWMMTPGGAATRTQKAQGDTMAAWAIANADRLAIMYIIWYRRIWTPAQGWHPYTNPWGGNDPSGWHTNHVHISVY</sequence>
<feature type="domain" description="ARB-07466-like C-terminal" evidence="1">
    <location>
        <begin position="223"/>
        <end position="317"/>
    </location>
</feature>
<reference evidence="2" key="2">
    <citation type="submission" date="2020-09" db="EMBL/GenBank/DDBJ databases">
        <authorList>
            <person name="Sun Q."/>
            <person name="Zhou Y."/>
        </authorList>
    </citation>
    <scope>NUCLEOTIDE SEQUENCE</scope>
    <source>
        <strain evidence="2">CGMCC 4.7299</strain>
    </source>
</reference>